<name>A0ABC9BY53_9POAL</name>
<protein>
    <submittedName>
        <fullName evidence="3">Uncharacterized protein</fullName>
    </submittedName>
</protein>
<sequence length="244" mass="25107">MAARRASSTPIPRAPQPRTSGSTTSVTTCPPRQNERGAPACDEEVMSSLINSGRPDAAAQDQDKGARVYNLDDYIPVAAKNERGAAAEKGNTNSLELQRALGFAAGRAKMLSYPTQTTAAAVEPAADYYDSSDSEALPLVPQVFVDKIMTSGAAVAGGQDNISVAGMFIEPLRRGIAVLGISVASLAVAGMFTERLRRGIAVLSISIASLAVAELAAGEPTPAAAFGLLLIVGLSAVIIHEIGA</sequence>
<evidence type="ECO:0000256" key="1">
    <source>
        <dbReference type="SAM" id="MobiDB-lite"/>
    </source>
</evidence>
<reference evidence="4" key="1">
    <citation type="submission" date="2024-06" db="EMBL/GenBank/DDBJ databases">
        <authorList>
            <person name="Ryan C."/>
        </authorList>
    </citation>
    <scope>NUCLEOTIDE SEQUENCE [LARGE SCALE GENOMIC DNA]</scope>
</reference>
<dbReference type="AlphaFoldDB" id="A0ABC9BY53"/>
<feature type="transmembrane region" description="Helical" evidence="2">
    <location>
        <begin position="223"/>
        <end position="243"/>
    </location>
</feature>
<dbReference type="Proteomes" id="UP001497457">
    <property type="component" value="Chromosome 27b"/>
</dbReference>
<keyword evidence="2" id="KW-0812">Transmembrane</keyword>
<keyword evidence="2" id="KW-0472">Membrane</keyword>
<gene>
    <name evidence="3" type="ORF">URODEC1_LOCUS68786</name>
</gene>
<organism evidence="3 4">
    <name type="scientific">Urochloa decumbens</name>
    <dbReference type="NCBI Taxonomy" id="240449"/>
    <lineage>
        <taxon>Eukaryota</taxon>
        <taxon>Viridiplantae</taxon>
        <taxon>Streptophyta</taxon>
        <taxon>Embryophyta</taxon>
        <taxon>Tracheophyta</taxon>
        <taxon>Spermatophyta</taxon>
        <taxon>Magnoliopsida</taxon>
        <taxon>Liliopsida</taxon>
        <taxon>Poales</taxon>
        <taxon>Poaceae</taxon>
        <taxon>PACMAD clade</taxon>
        <taxon>Panicoideae</taxon>
        <taxon>Panicodae</taxon>
        <taxon>Paniceae</taxon>
        <taxon>Melinidinae</taxon>
        <taxon>Urochloa</taxon>
    </lineage>
</organism>
<evidence type="ECO:0000313" key="4">
    <source>
        <dbReference type="Proteomes" id="UP001497457"/>
    </source>
</evidence>
<feature type="compositionally biased region" description="Polar residues" evidence="1">
    <location>
        <begin position="1"/>
        <end position="10"/>
    </location>
</feature>
<feature type="region of interest" description="Disordered" evidence="1">
    <location>
        <begin position="1"/>
        <end position="45"/>
    </location>
</feature>
<evidence type="ECO:0000313" key="3">
    <source>
        <dbReference type="EMBL" id="CAL5008012.1"/>
    </source>
</evidence>
<feature type="transmembrane region" description="Helical" evidence="2">
    <location>
        <begin position="200"/>
        <end position="217"/>
    </location>
</feature>
<proteinExistence type="predicted"/>
<feature type="compositionally biased region" description="Polar residues" evidence="1">
    <location>
        <begin position="17"/>
        <end position="31"/>
    </location>
</feature>
<feature type="transmembrane region" description="Helical" evidence="2">
    <location>
        <begin position="175"/>
        <end position="193"/>
    </location>
</feature>
<keyword evidence="4" id="KW-1185">Reference proteome</keyword>
<evidence type="ECO:0000256" key="2">
    <source>
        <dbReference type="SAM" id="Phobius"/>
    </source>
</evidence>
<accession>A0ABC9BY53</accession>
<reference evidence="3 4" key="2">
    <citation type="submission" date="2024-10" db="EMBL/GenBank/DDBJ databases">
        <authorList>
            <person name="Ryan C."/>
        </authorList>
    </citation>
    <scope>NUCLEOTIDE SEQUENCE [LARGE SCALE GENOMIC DNA]</scope>
</reference>
<dbReference type="EMBL" id="OZ075137">
    <property type="protein sequence ID" value="CAL5008012.1"/>
    <property type="molecule type" value="Genomic_DNA"/>
</dbReference>
<keyword evidence="2" id="KW-1133">Transmembrane helix</keyword>